<feature type="signal peptide" evidence="1">
    <location>
        <begin position="1"/>
        <end position="20"/>
    </location>
</feature>
<dbReference type="EMBL" id="OU015568">
    <property type="protein sequence ID" value="CAG5079313.1"/>
    <property type="molecule type" value="Genomic_DNA"/>
</dbReference>
<proteinExistence type="predicted"/>
<keyword evidence="1" id="KW-0732">Signal</keyword>
<gene>
    <name evidence="2" type="ORF">OKIOD_LOCUS780</name>
</gene>
<evidence type="ECO:0000256" key="1">
    <source>
        <dbReference type="SAM" id="SignalP"/>
    </source>
</evidence>
<accession>A0ABN7RN55</accession>
<keyword evidence="3" id="KW-1185">Reference proteome</keyword>
<evidence type="ECO:0000313" key="3">
    <source>
        <dbReference type="Proteomes" id="UP001158576"/>
    </source>
</evidence>
<reference evidence="2 3" key="1">
    <citation type="submission" date="2021-04" db="EMBL/GenBank/DDBJ databases">
        <authorList>
            <person name="Bliznina A."/>
        </authorList>
    </citation>
    <scope>NUCLEOTIDE SEQUENCE [LARGE SCALE GENOMIC DNA]</scope>
</reference>
<name>A0ABN7RN55_OIKDI</name>
<organism evidence="2 3">
    <name type="scientific">Oikopleura dioica</name>
    <name type="common">Tunicate</name>
    <dbReference type="NCBI Taxonomy" id="34765"/>
    <lineage>
        <taxon>Eukaryota</taxon>
        <taxon>Metazoa</taxon>
        <taxon>Chordata</taxon>
        <taxon>Tunicata</taxon>
        <taxon>Appendicularia</taxon>
        <taxon>Copelata</taxon>
        <taxon>Oikopleuridae</taxon>
        <taxon>Oikopleura</taxon>
    </lineage>
</organism>
<evidence type="ECO:0000313" key="2">
    <source>
        <dbReference type="EMBL" id="CAG5079313.1"/>
    </source>
</evidence>
<dbReference type="Proteomes" id="UP001158576">
    <property type="component" value="Chromosome PAR"/>
</dbReference>
<protein>
    <submittedName>
        <fullName evidence="2">Oidioi.mRNA.OKI2018_I69.PAR.g9222.t1.cds</fullName>
    </submittedName>
</protein>
<feature type="chain" id="PRO_5045942085" evidence="1">
    <location>
        <begin position="21"/>
        <end position="70"/>
    </location>
</feature>
<sequence length="70" mass="8248">MNFLLILAALVNLAFSQGEASNWMNMLDYEDPRGSDPLMDAMNMYSEDHIPAVYEKRSKWMRNRMRPARH</sequence>